<gene>
    <name evidence="6" type="ORF">A5481_18620</name>
</gene>
<evidence type="ECO:0000259" key="5">
    <source>
        <dbReference type="PROSITE" id="PS50949"/>
    </source>
</evidence>
<evidence type="ECO:0000256" key="4">
    <source>
        <dbReference type="SAM" id="MobiDB-lite"/>
    </source>
</evidence>
<feature type="region of interest" description="Disordered" evidence="4">
    <location>
        <begin position="1"/>
        <end position="22"/>
    </location>
</feature>
<evidence type="ECO:0000256" key="1">
    <source>
        <dbReference type="ARBA" id="ARBA00023015"/>
    </source>
</evidence>
<comment type="caution">
    <text evidence="6">The sequence shown here is derived from an EMBL/GenBank/DDBJ whole genome shotgun (WGS) entry which is preliminary data.</text>
</comment>
<evidence type="ECO:0000313" key="7">
    <source>
        <dbReference type="Proteomes" id="UP000078316"/>
    </source>
</evidence>
<dbReference type="Gene3D" id="1.20.120.530">
    <property type="entry name" value="GntR ligand-binding domain-like"/>
    <property type="match status" value="1"/>
</dbReference>
<keyword evidence="3" id="KW-0804">Transcription</keyword>
<dbReference type="SUPFAM" id="SSF48008">
    <property type="entry name" value="GntR ligand-binding domain-like"/>
    <property type="match status" value="1"/>
</dbReference>
<dbReference type="InterPro" id="IPR036390">
    <property type="entry name" value="WH_DNA-bd_sf"/>
</dbReference>
<dbReference type="SMART" id="SM00345">
    <property type="entry name" value="HTH_GNTR"/>
    <property type="match status" value="1"/>
</dbReference>
<dbReference type="GO" id="GO:0003700">
    <property type="term" value="F:DNA-binding transcription factor activity"/>
    <property type="evidence" value="ECO:0007669"/>
    <property type="project" value="InterPro"/>
</dbReference>
<dbReference type="RefSeq" id="WP_082984938.1">
    <property type="nucleotide sequence ID" value="NZ_LWHQ01000038.1"/>
</dbReference>
<dbReference type="SUPFAM" id="SSF46785">
    <property type="entry name" value="Winged helix' DNA-binding domain"/>
    <property type="match status" value="1"/>
</dbReference>
<dbReference type="SMART" id="SM00895">
    <property type="entry name" value="FCD"/>
    <property type="match status" value="1"/>
</dbReference>
<feature type="domain" description="HTH gntR-type" evidence="5">
    <location>
        <begin position="20"/>
        <end position="87"/>
    </location>
</feature>
<sequence>MTEPRCTPSDAPSRPSRPEPSLTEQAAASLRRLILLNLLAPGEVLNEPDLVTRLGMSRTPVREALKLLAGEGLVTLRRNRAALVARLDPADLVPLFELEAALESACAGLAAERMTEAELARLAGLQDVLEAARDDRDTYTRLNRQAHRLIVTAARSPAIAEAHGRAFARLERARNFALAADGRVAESLAEHRAILDALRARDPERARTLMHAHVARTQALLVARLAQGPC</sequence>
<dbReference type="Pfam" id="PF07729">
    <property type="entry name" value="FCD"/>
    <property type="match status" value="1"/>
</dbReference>
<dbReference type="Gene3D" id="1.10.10.10">
    <property type="entry name" value="Winged helix-like DNA-binding domain superfamily/Winged helix DNA-binding domain"/>
    <property type="match status" value="1"/>
</dbReference>
<dbReference type="GO" id="GO:0003677">
    <property type="term" value="F:DNA binding"/>
    <property type="evidence" value="ECO:0007669"/>
    <property type="project" value="UniProtKB-KW"/>
</dbReference>
<organism evidence="6 7">
    <name type="scientific">Methylobacterium platani</name>
    <dbReference type="NCBI Taxonomy" id="427683"/>
    <lineage>
        <taxon>Bacteria</taxon>
        <taxon>Pseudomonadati</taxon>
        <taxon>Pseudomonadota</taxon>
        <taxon>Alphaproteobacteria</taxon>
        <taxon>Hyphomicrobiales</taxon>
        <taxon>Methylobacteriaceae</taxon>
        <taxon>Methylobacterium</taxon>
    </lineage>
</organism>
<dbReference type="EMBL" id="LWHQ01000038">
    <property type="protein sequence ID" value="OAS22603.1"/>
    <property type="molecule type" value="Genomic_DNA"/>
</dbReference>
<dbReference type="STRING" id="427683.A5481_18620"/>
<dbReference type="OrthoDB" id="8114900at2"/>
<dbReference type="InterPro" id="IPR036388">
    <property type="entry name" value="WH-like_DNA-bd_sf"/>
</dbReference>
<dbReference type="PANTHER" id="PTHR43537">
    <property type="entry name" value="TRANSCRIPTIONAL REGULATOR, GNTR FAMILY"/>
    <property type="match status" value="1"/>
</dbReference>
<dbReference type="InterPro" id="IPR008920">
    <property type="entry name" value="TF_FadR/GntR_C"/>
</dbReference>
<dbReference type="Proteomes" id="UP000078316">
    <property type="component" value="Unassembled WGS sequence"/>
</dbReference>
<reference evidence="6 7" key="1">
    <citation type="submission" date="2016-04" db="EMBL/GenBank/DDBJ databases">
        <authorList>
            <person name="Evans L.H."/>
            <person name="Alamgir A."/>
            <person name="Owens N."/>
            <person name="Weber N.D."/>
            <person name="Virtaneva K."/>
            <person name="Barbian K."/>
            <person name="Babar A."/>
            <person name="Rosenke K."/>
        </authorList>
    </citation>
    <scope>NUCLEOTIDE SEQUENCE [LARGE SCALE GENOMIC DNA]</scope>
    <source>
        <strain evidence="6 7">PMB02</strain>
    </source>
</reference>
<accession>A0A179S6C1</accession>
<evidence type="ECO:0000256" key="3">
    <source>
        <dbReference type="ARBA" id="ARBA00023163"/>
    </source>
</evidence>
<dbReference type="Pfam" id="PF00392">
    <property type="entry name" value="GntR"/>
    <property type="match status" value="1"/>
</dbReference>
<dbReference type="PROSITE" id="PS50949">
    <property type="entry name" value="HTH_GNTR"/>
    <property type="match status" value="1"/>
</dbReference>
<proteinExistence type="predicted"/>
<dbReference type="AlphaFoldDB" id="A0A179S6C1"/>
<keyword evidence="1" id="KW-0805">Transcription regulation</keyword>
<evidence type="ECO:0000313" key="6">
    <source>
        <dbReference type="EMBL" id="OAS22603.1"/>
    </source>
</evidence>
<dbReference type="PRINTS" id="PR00035">
    <property type="entry name" value="HTHGNTR"/>
</dbReference>
<evidence type="ECO:0000256" key="2">
    <source>
        <dbReference type="ARBA" id="ARBA00023125"/>
    </source>
</evidence>
<protein>
    <submittedName>
        <fullName evidence="6">GntR family transcriptional regulator</fullName>
    </submittedName>
</protein>
<dbReference type="InterPro" id="IPR011711">
    <property type="entry name" value="GntR_C"/>
</dbReference>
<dbReference type="PANTHER" id="PTHR43537:SF5">
    <property type="entry name" value="UXU OPERON TRANSCRIPTIONAL REGULATOR"/>
    <property type="match status" value="1"/>
</dbReference>
<keyword evidence="2" id="KW-0238">DNA-binding</keyword>
<name>A0A179S6C1_9HYPH</name>
<dbReference type="InterPro" id="IPR000524">
    <property type="entry name" value="Tscrpt_reg_HTH_GntR"/>
</dbReference>